<sequence>MFSPSYIRVAQLTSVKVSVAKLGLKRSLKIDRWTKLPIVERTKKHRKHVKSRTDRTPERQDRRDVRCTIIIVHPALIDGRCRLDSDRCSWLSGSVRAAFRL</sequence>
<accession>A0A2S2R3L4</accession>
<dbReference type="AlphaFoldDB" id="A0A2S2R3L4"/>
<reference evidence="1" key="1">
    <citation type="submission" date="2018-04" db="EMBL/GenBank/DDBJ databases">
        <title>Transcriptome assembly of Sipha flava.</title>
        <authorList>
            <person name="Scully E.D."/>
            <person name="Geib S.M."/>
            <person name="Palmer N.A."/>
            <person name="Koch K."/>
            <person name="Bradshaw J."/>
            <person name="Heng-Moss T."/>
            <person name="Sarath G."/>
        </authorList>
    </citation>
    <scope>NUCLEOTIDE SEQUENCE</scope>
</reference>
<protein>
    <submittedName>
        <fullName evidence="1">Uncharacterized protein</fullName>
    </submittedName>
</protein>
<evidence type="ECO:0000313" key="1">
    <source>
        <dbReference type="EMBL" id="MBY84589.1"/>
    </source>
</evidence>
<dbReference type="EMBL" id="GGMS01015386">
    <property type="protein sequence ID" value="MBY84589.1"/>
    <property type="molecule type" value="Transcribed_RNA"/>
</dbReference>
<gene>
    <name evidence="1" type="ORF">g.28</name>
</gene>
<organism evidence="1">
    <name type="scientific">Sipha flava</name>
    <name type="common">yellow sugarcane aphid</name>
    <dbReference type="NCBI Taxonomy" id="143950"/>
    <lineage>
        <taxon>Eukaryota</taxon>
        <taxon>Metazoa</taxon>
        <taxon>Ecdysozoa</taxon>
        <taxon>Arthropoda</taxon>
        <taxon>Hexapoda</taxon>
        <taxon>Insecta</taxon>
        <taxon>Pterygota</taxon>
        <taxon>Neoptera</taxon>
        <taxon>Paraneoptera</taxon>
        <taxon>Hemiptera</taxon>
        <taxon>Sternorrhyncha</taxon>
        <taxon>Aphidomorpha</taxon>
        <taxon>Aphidoidea</taxon>
        <taxon>Aphididae</taxon>
        <taxon>Sipha</taxon>
    </lineage>
</organism>
<proteinExistence type="predicted"/>
<name>A0A2S2R3L4_9HEMI</name>